<dbReference type="InterPro" id="IPR032888">
    <property type="entry name" value="EgtD_Actinobacteria"/>
</dbReference>
<dbReference type="InterPro" id="IPR017804">
    <property type="entry name" value="MeTrfase_EgtD-like"/>
</dbReference>
<keyword evidence="6" id="KW-1185">Reference proteome</keyword>
<dbReference type="GO" id="GO:0052706">
    <property type="term" value="F:L-histidine N(alpha)-methyltransferase activity"/>
    <property type="evidence" value="ECO:0007669"/>
    <property type="project" value="UniProtKB-UniRule"/>
</dbReference>
<dbReference type="EC" id="2.1.1.44" evidence="3"/>
<dbReference type="RefSeq" id="WP_197008081.1">
    <property type="nucleotide sequence ID" value="NZ_BONS01000013.1"/>
</dbReference>
<dbReference type="PIRSF" id="PIRSF018005">
    <property type="entry name" value="UCP018005"/>
    <property type="match status" value="1"/>
</dbReference>
<evidence type="ECO:0000259" key="4">
    <source>
        <dbReference type="Pfam" id="PF10017"/>
    </source>
</evidence>
<feature type="domain" description="Histidine-specific methyltransferase SAM-dependent" evidence="4">
    <location>
        <begin position="17"/>
        <end position="313"/>
    </location>
</feature>
<comment type="function">
    <text evidence="3">Catalyzes the SAM-dependent triple methylation of the alpha-amino group of histidine to form hercynine, a step in the biosynthesis pathway of ergothioneine.</text>
</comment>
<keyword evidence="2 3" id="KW-0808">Transferase</keyword>
<dbReference type="GO" id="GO:0032259">
    <property type="term" value="P:methylation"/>
    <property type="evidence" value="ECO:0007669"/>
    <property type="project" value="UniProtKB-KW"/>
</dbReference>
<dbReference type="InterPro" id="IPR019257">
    <property type="entry name" value="MeTrfase_dom"/>
</dbReference>
<dbReference type="Pfam" id="PF10017">
    <property type="entry name" value="Methyltransf_33"/>
    <property type="match status" value="1"/>
</dbReference>
<sequence>MELDIYLDHTDLAKQLRADASAGLTATPKWLSPRWFYDARGSDLFEEITQLDEYYPTRTERAILTERAHEIAELTGARTLVELGSGSSDKTRLLLDALSPALFMPLDVSVSALKAAAVAVHAEYPNMRVHALVADFNRHLERIPRAESRLVAFLGGTIGNLIPEERARFYAELRGALEPGEWLLLGTDLVKDPGTLVRAYDDAAGVTAEFNKNVLLVLNRELGADFDVDSFAHVAHWDAEHEWIEMRLRAERDMRVHLQRLDLTVEFAAKEELHTEVSAKFREEGVATELRAAGFEPLRWWTDPDDLFGLTLAVAS</sequence>
<keyword evidence="1 3" id="KW-0489">Methyltransferase</keyword>
<dbReference type="SUPFAM" id="SSF53335">
    <property type="entry name" value="S-adenosyl-L-methionine-dependent methyltransferases"/>
    <property type="match status" value="1"/>
</dbReference>
<comment type="similarity">
    <text evidence="3">Belongs to the methyltransferase superfamily. EgtD family.</text>
</comment>
<dbReference type="InterPro" id="IPR029063">
    <property type="entry name" value="SAM-dependent_MTases_sf"/>
</dbReference>
<dbReference type="NCBIfam" id="TIGR03438">
    <property type="entry name" value="egtD_ergothio"/>
    <property type="match status" value="1"/>
</dbReference>
<dbReference type="PANTHER" id="PTHR43397">
    <property type="entry name" value="ERGOTHIONEINE BIOSYNTHESIS PROTEIN 1"/>
    <property type="match status" value="1"/>
</dbReference>
<accession>A0A8J7GQS1</accession>
<feature type="binding site" evidence="3">
    <location>
        <position position="84"/>
    </location>
    <ligand>
        <name>S-adenosyl-L-methionine</name>
        <dbReference type="ChEBI" id="CHEBI:59789"/>
    </ligand>
</feature>
<proteinExistence type="inferred from homology"/>
<evidence type="ECO:0000313" key="6">
    <source>
        <dbReference type="Proteomes" id="UP000622552"/>
    </source>
</evidence>
<dbReference type="UniPathway" id="UPA01014"/>
<comment type="pathway">
    <text evidence="3">Amino-acid biosynthesis; ergothioneine biosynthesis.</text>
</comment>
<dbReference type="HAMAP" id="MF_02037">
    <property type="entry name" value="EgtD"/>
    <property type="match status" value="1"/>
</dbReference>
<feature type="binding site" evidence="3">
    <location>
        <position position="90"/>
    </location>
    <ligand>
        <name>S-adenosyl-L-methionine</name>
        <dbReference type="ChEBI" id="CHEBI:59789"/>
    </ligand>
</feature>
<evidence type="ECO:0000256" key="1">
    <source>
        <dbReference type="ARBA" id="ARBA00022603"/>
    </source>
</evidence>
<dbReference type="InterPro" id="IPR051128">
    <property type="entry name" value="EgtD_Methyltrsf_superfamily"/>
</dbReference>
<evidence type="ECO:0000256" key="2">
    <source>
        <dbReference type="ARBA" id="ARBA00022679"/>
    </source>
</evidence>
<feature type="binding site" evidence="3">
    <location>
        <begin position="135"/>
        <end position="136"/>
    </location>
    <ligand>
        <name>S-adenosyl-L-methionine</name>
        <dbReference type="ChEBI" id="CHEBI:59789"/>
    </ligand>
</feature>
<dbReference type="Proteomes" id="UP000622552">
    <property type="component" value="Unassembled WGS sequence"/>
</dbReference>
<comment type="subunit">
    <text evidence="3">Monomer.</text>
</comment>
<feature type="binding site" evidence="3">
    <location>
        <position position="160"/>
    </location>
    <ligand>
        <name>L-histidine</name>
        <dbReference type="ChEBI" id="CHEBI:57595"/>
    </ligand>
</feature>
<gene>
    <name evidence="3" type="primary">egtD</name>
    <name evidence="5" type="ORF">IW245_007891</name>
</gene>
<dbReference type="InterPro" id="IPR035094">
    <property type="entry name" value="EgtD"/>
</dbReference>
<reference evidence="5" key="1">
    <citation type="submission" date="2020-11" db="EMBL/GenBank/DDBJ databases">
        <title>Sequencing the genomes of 1000 actinobacteria strains.</title>
        <authorList>
            <person name="Klenk H.-P."/>
        </authorList>
    </citation>
    <scope>NUCLEOTIDE SEQUENCE</scope>
    <source>
        <strain evidence="5">DSM 45356</strain>
    </source>
</reference>
<evidence type="ECO:0000256" key="3">
    <source>
        <dbReference type="HAMAP-Rule" id="MF_02037"/>
    </source>
</evidence>
<dbReference type="EMBL" id="JADOUF010000001">
    <property type="protein sequence ID" value="MBG6141697.1"/>
    <property type="molecule type" value="Genomic_DNA"/>
</dbReference>
<evidence type="ECO:0000313" key="5">
    <source>
        <dbReference type="EMBL" id="MBG6141697.1"/>
    </source>
</evidence>
<dbReference type="GO" id="GO:0008276">
    <property type="term" value="F:protein methyltransferase activity"/>
    <property type="evidence" value="ECO:0007669"/>
    <property type="project" value="InterPro"/>
</dbReference>
<feature type="binding site" evidence="3">
    <location>
        <position position="107"/>
    </location>
    <ligand>
        <name>S-adenosyl-L-methionine</name>
        <dbReference type="ChEBI" id="CHEBI:59789"/>
    </ligand>
</feature>
<feature type="binding site" evidence="3">
    <location>
        <position position="54"/>
    </location>
    <ligand>
        <name>L-histidine</name>
        <dbReference type="ChEBI" id="CHEBI:57595"/>
    </ligand>
</feature>
<dbReference type="AlphaFoldDB" id="A0A8J7GQS1"/>
<comment type="caution">
    <text evidence="5">The sequence shown here is derived from an EMBL/GenBank/DDBJ whole genome shotgun (WGS) entry which is preliminary data.</text>
</comment>
<feature type="binding site" evidence="3">
    <location>
        <position position="200"/>
    </location>
    <ligand>
        <name>L-histidine</name>
        <dbReference type="ChEBI" id="CHEBI:57595"/>
    </ligand>
</feature>
<keyword evidence="3" id="KW-0949">S-adenosyl-L-methionine</keyword>
<dbReference type="GO" id="GO:0052699">
    <property type="term" value="P:ergothioneine biosynthetic process"/>
    <property type="evidence" value="ECO:0007669"/>
    <property type="project" value="UniProtKB-UniRule"/>
</dbReference>
<organism evidence="5 6">
    <name type="scientific">Longispora fulva</name>
    <dbReference type="NCBI Taxonomy" id="619741"/>
    <lineage>
        <taxon>Bacteria</taxon>
        <taxon>Bacillati</taxon>
        <taxon>Actinomycetota</taxon>
        <taxon>Actinomycetes</taxon>
        <taxon>Micromonosporales</taxon>
        <taxon>Micromonosporaceae</taxon>
        <taxon>Longispora</taxon>
    </lineage>
</organism>
<feature type="binding site" evidence="3">
    <location>
        <begin position="276"/>
        <end position="278"/>
    </location>
    <ligand>
        <name>L-histidine</name>
        <dbReference type="ChEBI" id="CHEBI:57595"/>
    </ligand>
</feature>
<dbReference type="Gene3D" id="3.40.50.150">
    <property type="entry name" value="Vaccinia Virus protein VP39"/>
    <property type="match status" value="1"/>
</dbReference>
<dbReference type="PANTHER" id="PTHR43397:SF1">
    <property type="entry name" value="ERGOTHIONEINE BIOSYNTHESIS PROTEIN 1"/>
    <property type="match status" value="1"/>
</dbReference>
<name>A0A8J7GQS1_9ACTN</name>
<comment type="catalytic activity">
    <reaction evidence="3">
        <text>L-histidine + 3 S-adenosyl-L-methionine = hercynine + 3 S-adenosyl-L-homocysteine + 3 H(+)</text>
        <dbReference type="Rhea" id="RHEA:38471"/>
        <dbReference type="ChEBI" id="CHEBI:15378"/>
        <dbReference type="ChEBI" id="CHEBI:15781"/>
        <dbReference type="ChEBI" id="CHEBI:57595"/>
        <dbReference type="ChEBI" id="CHEBI:57856"/>
        <dbReference type="ChEBI" id="CHEBI:59789"/>
        <dbReference type="EC" id="2.1.1.44"/>
    </reaction>
</comment>
<protein>
    <recommendedName>
        <fullName evidence="3">Histidine N-alpha-methyltransferase</fullName>
        <ecNumber evidence="3">2.1.1.44</ecNumber>
    </recommendedName>
    <alternativeName>
        <fullName evidence="3">Histidine trimethyltransferase</fullName>
    </alternativeName>
</protein>